<dbReference type="GO" id="GO:0016301">
    <property type="term" value="F:kinase activity"/>
    <property type="evidence" value="ECO:0007669"/>
    <property type="project" value="UniProtKB-KW"/>
</dbReference>
<dbReference type="Pfam" id="PF00989">
    <property type="entry name" value="PAS"/>
    <property type="match status" value="1"/>
</dbReference>
<dbReference type="Gene3D" id="3.30.450.40">
    <property type="match status" value="1"/>
</dbReference>
<evidence type="ECO:0000256" key="5">
    <source>
        <dbReference type="ARBA" id="ARBA00022741"/>
    </source>
</evidence>
<dbReference type="FunFam" id="3.60.40.10:FF:000005">
    <property type="entry name" value="Serine/threonine protein phosphatase"/>
    <property type="match status" value="1"/>
</dbReference>
<accession>A0A2T0N4X0</accession>
<comment type="function">
    <text evidence="13">Primarily acts as an independent SigF regulator that is sensitive to the osmosensory signal, mediating the cross talk of PknD with the SigF regulon. Possesses both phosphatase and kinase activities. The kinase domain functions as a classic anti-sigma factor-like kinase to phosphorylate the anti-anti-sigma factor domain at the canonical regulatory site, and the phosphatase domain antagonizes this activity.</text>
</comment>
<evidence type="ECO:0000256" key="11">
    <source>
        <dbReference type="ARBA" id="ARBA00023211"/>
    </source>
</evidence>
<evidence type="ECO:0000256" key="12">
    <source>
        <dbReference type="ARBA" id="ARBA00047761"/>
    </source>
</evidence>
<dbReference type="Proteomes" id="UP000238312">
    <property type="component" value="Unassembled WGS sequence"/>
</dbReference>
<evidence type="ECO:0000256" key="7">
    <source>
        <dbReference type="ARBA" id="ARBA00022801"/>
    </source>
</evidence>
<keyword evidence="10" id="KW-0904">Protein phosphatase</keyword>
<dbReference type="AlphaFoldDB" id="A0A2T0N4X0"/>
<dbReference type="InterPro" id="IPR013656">
    <property type="entry name" value="PAS_4"/>
</dbReference>
<dbReference type="SUPFAM" id="SSF55781">
    <property type="entry name" value="GAF domain-like"/>
    <property type="match status" value="1"/>
</dbReference>
<keyword evidence="3" id="KW-0808">Transferase</keyword>
<evidence type="ECO:0000313" key="18">
    <source>
        <dbReference type="Proteomes" id="UP000238312"/>
    </source>
</evidence>
<dbReference type="GO" id="GO:0006355">
    <property type="term" value="P:regulation of DNA-templated transcription"/>
    <property type="evidence" value="ECO:0007669"/>
    <property type="project" value="InterPro"/>
</dbReference>
<dbReference type="Pfam" id="PF01590">
    <property type="entry name" value="GAF"/>
    <property type="match status" value="1"/>
</dbReference>
<dbReference type="SUPFAM" id="SSF55785">
    <property type="entry name" value="PYP-like sensor domain (PAS domain)"/>
    <property type="match status" value="2"/>
</dbReference>
<evidence type="ECO:0000256" key="14">
    <source>
        <dbReference type="ARBA" id="ARBA00075117"/>
    </source>
</evidence>
<dbReference type="PANTHER" id="PTHR43156">
    <property type="entry name" value="STAGE II SPORULATION PROTEIN E-RELATED"/>
    <property type="match status" value="1"/>
</dbReference>
<keyword evidence="18" id="KW-1185">Reference proteome</keyword>
<dbReference type="SMART" id="SM00065">
    <property type="entry name" value="GAF"/>
    <property type="match status" value="1"/>
</dbReference>
<feature type="domain" description="PAS" evidence="16">
    <location>
        <begin position="21"/>
        <end position="63"/>
    </location>
</feature>
<keyword evidence="7" id="KW-0378">Hydrolase</keyword>
<proteinExistence type="predicted"/>
<dbReference type="SMART" id="SM00091">
    <property type="entry name" value="PAS"/>
    <property type="match status" value="2"/>
</dbReference>
<dbReference type="EMBL" id="PVNG01000004">
    <property type="protein sequence ID" value="PRX67421.1"/>
    <property type="molecule type" value="Genomic_DNA"/>
</dbReference>
<evidence type="ECO:0000256" key="6">
    <source>
        <dbReference type="ARBA" id="ARBA00022777"/>
    </source>
</evidence>
<dbReference type="PANTHER" id="PTHR43156:SF2">
    <property type="entry name" value="STAGE II SPORULATION PROTEIN E"/>
    <property type="match status" value="1"/>
</dbReference>
<evidence type="ECO:0000256" key="9">
    <source>
        <dbReference type="ARBA" id="ARBA00022842"/>
    </source>
</evidence>
<keyword evidence="4" id="KW-0479">Metal-binding</keyword>
<protein>
    <recommendedName>
        <fullName evidence="1">protein-serine/threonine phosphatase</fullName>
        <ecNumber evidence="1">3.1.3.16</ecNumber>
    </recommendedName>
    <alternativeName>
        <fullName evidence="15">Protein-serine/threonine phosphatase</fullName>
    </alternativeName>
    <alternativeName>
        <fullName evidence="14">Serine/threonine-protein kinase</fullName>
    </alternativeName>
</protein>
<comment type="caution">
    <text evidence="17">The sequence shown here is derived from an EMBL/GenBank/DDBJ whole genome shotgun (WGS) entry which is preliminary data.</text>
</comment>
<dbReference type="InterPro" id="IPR052016">
    <property type="entry name" value="Bact_Sigma-Reg"/>
</dbReference>
<sequence length="684" mass="73468">MRPFEPRLNDGMTAAELVPAFLVVNTAGTIIGWTAATERLTGYTADEVLGRPGTRLLPPADRSGWLRRLKEEERLSGLSEILCRDGHSVLVRAEGAKMLTALAGDAWLVSLVPAIGDLFGGAGSLLERLLTHFPVAMAFWDRDLRCVWRNAAAESLEPAFPHYRIGASLHDPIAGYDTTTIRETMRGVLETGKPAVDREARAFPADGRGELTLSISLFRLDGVEGQPLGICSLALDISRSQARDRLTLLREAGIRIGSTLDVKRTAQELADLAVPILADYVTVDLGEEVMPGSEPLQRLTATSSGIPVFRRAGVASVHDDAPESLWPRGHAVFVPPSSPFTKVLDSGESYFEPVMNTRPGSWLDEDPDRARMIHHTGMHSLIIVPLKARGELLGVAVFVRHENAQPFTTDDLLLAEELVARAALSLDNARRYTRERNAALALQRNLLPSNLDGGGTLEVASHYLPSDMHEGVGGDWFDAIRLDDSRLALVVGDVTGHGIDAAATMGRLRTAVRTLAYLGLRPHELLARLDDLVARLSDEEAADGEPRDATGATCLYAVYDPATRRCTMATAGHPPPAVMAPSGEVHFPNLPSGTPIGLGVGSFESLELELAPGTVLALYTDGLIETRQADLDAGMDRLGTALAGAALPLNDLCAHVIDTIVGDTPAEDDIALLMARVPHKDPPS</sequence>
<evidence type="ECO:0000256" key="4">
    <source>
        <dbReference type="ARBA" id="ARBA00022723"/>
    </source>
</evidence>
<dbReference type="EC" id="3.1.3.16" evidence="1"/>
<evidence type="ECO:0000313" key="17">
    <source>
        <dbReference type="EMBL" id="PRX67421.1"/>
    </source>
</evidence>
<dbReference type="InterPro" id="IPR029016">
    <property type="entry name" value="GAF-like_dom_sf"/>
</dbReference>
<gene>
    <name evidence="17" type="ORF">B0I32_104177</name>
</gene>
<dbReference type="SMART" id="SM00331">
    <property type="entry name" value="PP2C_SIG"/>
    <property type="match status" value="1"/>
</dbReference>
<dbReference type="InterPro" id="IPR013767">
    <property type="entry name" value="PAS_fold"/>
</dbReference>
<dbReference type="InterPro" id="IPR000014">
    <property type="entry name" value="PAS"/>
</dbReference>
<dbReference type="InterPro" id="IPR036457">
    <property type="entry name" value="PPM-type-like_dom_sf"/>
</dbReference>
<dbReference type="Gene3D" id="3.30.450.20">
    <property type="entry name" value="PAS domain"/>
    <property type="match status" value="2"/>
</dbReference>
<dbReference type="InterPro" id="IPR003018">
    <property type="entry name" value="GAF"/>
</dbReference>
<keyword evidence="6" id="KW-0418">Kinase</keyword>
<evidence type="ECO:0000259" key="16">
    <source>
        <dbReference type="PROSITE" id="PS50112"/>
    </source>
</evidence>
<dbReference type="Gene3D" id="3.60.40.10">
    <property type="entry name" value="PPM-type phosphatase domain"/>
    <property type="match status" value="1"/>
</dbReference>
<dbReference type="NCBIfam" id="TIGR00229">
    <property type="entry name" value="sensory_box"/>
    <property type="match status" value="1"/>
</dbReference>
<evidence type="ECO:0000256" key="15">
    <source>
        <dbReference type="ARBA" id="ARBA00081350"/>
    </source>
</evidence>
<comment type="catalytic activity">
    <reaction evidence="12">
        <text>O-phospho-L-seryl-[protein] + H2O = L-seryl-[protein] + phosphate</text>
        <dbReference type="Rhea" id="RHEA:20629"/>
        <dbReference type="Rhea" id="RHEA-COMP:9863"/>
        <dbReference type="Rhea" id="RHEA-COMP:11604"/>
        <dbReference type="ChEBI" id="CHEBI:15377"/>
        <dbReference type="ChEBI" id="CHEBI:29999"/>
        <dbReference type="ChEBI" id="CHEBI:43474"/>
        <dbReference type="ChEBI" id="CHEBI:83421"/>
        <dbReference type="EC" id="3.1.3.16"/>
    </reaction>
</comment>
<dbReference type="PROSITE" id="PS50112">
    <property type="entry name" value="PAS"/>
    <property type="match status" value="1"/>
</dbReference>
<dbReference type="FunFam" id="3.30.450.40:FF:000035">
    <property type="entry name" value="PAS sensor protein"/>
    <property type="match status" value="1"/>
</dbReference>
<dbReference type="RefSeq" id="WP_106237469.1">
    <property type="nucleotide sequence ID" value="NZ_PVNG01000004.1"/>
</dbReference>
<keyword evidence="9" id="KW-0460">Magnesium</keyword>
<keyword evidence="2" id="KW-0597">Phosphoprotein</keyword>
<name>A0A2T0N4X0_9ACTN</name>
<dbReference type="GO" id="GO:0046872">
    <property type="term" value="F:metal ion binding"/>
    <property type="evidence" value="ECO:0007669"/>
    <property type="project" value="UniProtKB-KW"/>
</dbReference>
<keyword evidence="8" id="KW-0067">ATP-binding</keyword>
<evidence type="ECO:0000256" key="10">
    <source>
        <dbReference type="ARBA" id="ARBA00022912"/>
    </source>
</evidence>
<dbReference type="CDD" id="cd00130">
    <property type="entry name" value="PAS"/>
    <property type="match status" value="2"/>
</dbReference>
<reference evidence="17 18" key="1">
    <citation type="submission" date="2018-03" db="EMBL/GenBank/DDBJ databases">
        <title>Genomic Encyclopedia of Type Strains, Phase III (KMG-III): the genomes of soil and plant-associated and newly described type strains.</title>
        <authorList>
            <person name="Whitman W."/>
        </authorList>
    </citation>
    <scope>NUCLEOTIDE SEQUENCE [LARGE SCALE GENOMIC DNA]</scope>
    <source>
        <strain evidence="17 18">CGMCC 4.7104</strain>
    </source>
</reference>
<evidence type="ECO:0000256" key="3">
    <source>
        <dbReference type="ARBA" id="ARBA00022679"/>
    </source>
</evidence>
<dbReference type="OrthoDB" id="118142at2"/>
<evidence type="ECO:0000256" key="13">
    <source>
        <dbReference type="ARBA" id="ARBA00056274"/>
    </source>
</evidence>
<dbReference type="InterPro" id="IPR035965">
    <property type="entry name" value="PAS-like_dom_sf"/>
</dbReference>
<organism evidence="17 18">
    <name type="scientific">Nonomuraea fuscirosea</name>
    <dbReference type="NCBI Taxonomy" id="1291556"/>
    <lineage>
        <taxon>Bacteria</taxon>
        <taxon>Bacillati</taxon>
        <taxon>Actinomycetota</taxon>
        <taxon>Actinomycetes</taxon>
        <taxon>Streptosporangiales</taxon>
        <taxon>Streptosporangiaceae</taxon>
        <taxon>Nonomuraea</taxon>
    </lineage>
</organism>
<dbReference type="Pfam" id="PF07228">
    <property type="entry name" value="SpoIIE"/>
    <property type="match status" value="1"/>
</dbReference>
<keyword evidence="11" id="KW-0464">Manganese</keyword>
<dbReference type="GO" id="GO:0004722">
    <property type="term" value="F:protein serine/threonine phosphatase activity"/>
    <property type="evidence" value="ECO:0007669"/>
    <property type="project" value="UniProtKB-EC"/>
</dbReference>
<keyword evidence="5" id="KW-0547">Nucleotide-binding</keyword>
<evidence type="ECO:0000256" key="2">
    <source>
        <dbReference type="ARBA" id="ARBA00022553"/>
    </source>
</evidence>
<dbReference type="SUPFAM" id="SSF81606">
    <property type="entry name" value="PP2C-like"/>
    <property type="match status" value="1"/>
</dbReference>
<dbReference type="Pfam" id="PF08448">
    <property type="entry name" value="PAS_4"/>
    <property type="match status" value="1"/>
</dbReference>
<dbReference type="GO" id="GO:0005524">
    <property type="term" value="F:ATP binding"/>
    <property type="evidence" value="ECO:0007669"/>
    <property type="project" value="UniProtKB-KW"/>
</dbReference>
<evidence type="ECO:0000256" key="8">
    <source>
        <dbReference type="ARBA" id="ARBA00022840"/>
    </source>
</evidence>
<evidence type="ECO:0000256" key="1">
    <source>
        <dbReference type="ARBA" id="ARBA00013081"/>
    </source>
</evidence>
<dbReference type="InterPro" id="IPR001932">
    <property type="entry name" value="PPM-type_phosphatase-like_dom"/>
</dbReference>